<evidence type="ECO:0000256" key="5">
    <source>
        <dbReference type="ARBA" id="ARBA00023136"/>
    </source>
</evidence>
<evidence type="ECO:0000313" key="8">
    <source>
        <dbReference type="Proteomes" id="UP000000444"/>
    </source>
</evidence>
<evidence type="ECO:0000256" key="6">
    <source>
        <dbReference type="SAM" id="Phobius"/>
    </source>
</evidence>
<evidence type="ECO:0000256" key="3">
    <source>
        <dbReference type="ARBA" id="ARBA00022692"/>
    </source>
</evidence>
<dbReference type="PANTHER" id="PTHR34478">
    <property type="entry name" value="PROTEIN LEMA"/>
    <property type="match status" value="1"/>
</dbReference>
<dbReference type="InterPro" id="IPR007156">
    <property type="entry name" value="MamQ_LemA"/>
</dbReference>
<dbReference type="HOGENOM" id="CLU_056714_0_1_9"/>
<dbReference type="EMBL" id="AM295250">
    <property type="protein sequence ID" value="CAL27356.1"/>
    <property type="molecule type" value="Genomic_DNA"/>
</dbReference>
<dbReference type="PANTHER" id="PTHR34478:SF2">
    <property type="entry name" value="MEMBRANE PROTEIN"/>
    <property type="match status" value="1"/>
</dbReference>
<name>B9DJI8_STACT</name>
<accession>B9DJI8</accession>
<feature type="transmembrane region" description="Helical" evidence="6">
    <location>
        <begin position="62"/>
        <end position="80"/>
    </location>
</feature>
<evidence type="ECO:0000256" key="4">
    <source>
        <dbReference type="ARBA" id="ARBA00022989"/>
    </source>
</evidence>
<evidence type="ECO:0000313" key="7">
    <source>
        <dbReference type="EMBL" id="CAL27356.1"/>
    </source>
</evidence>
<dbReference type="KEGG" id="sca:SCA_0442"/>
<dbReference type="AlphaFoldDB" id="B9DJI8"/>
<dbReference type="GO" id="GO:0016020">
    <property type="term" value="C:membrane"/>
    <property type="evidence" value="ECO:0007669"/>
    <property type="project" value="UniProtKB-SubCell"/>
</dbReference>
<proteinExistence type="inferred from homology"/>
<dbReference type="eggNOG" id="COG1704">
    <property type="taxonomic scope" value="Bacteria"/>
</dbReference>
<keyword evidence="4 6" id="KW-1133">Transmembrane helix</keyword>
<keyword evidence="3 6" id="KW-0812">Transmembrane</keyword>
<keyword evidence="8" id="KW-1185">Reference proteome</keyword>
<comment type="subcellular location">
    <subcellularLocation>
        <location evidence="1">Membrane</location>
        <topology evidence="1">Single-pass membrane protein</topology>
    </subcellularLocation>
</comment>
<dbReference type="Gene3D" id="1.20.1440.20">
    <property type="entry name" value="LemA-like domain"/>
    <property type="match status" value="1"/>
</dbReference>
<feature type="transmembrane region" description="Helical" evidence="6">
    <location>
        <begin position="20"/>
        <end position="41"/>
    </location>
</feature>
<protein>
    <submittedName>
        <fullName evidence="7">LemA family protein</fullName>
    </submittedName>
</protein>
<dbReference type="InterPro" id="IPR023353">
    <property type="entry name" value="LemA-like_dom_sf"/>
</dbReference>
<sequence>MLLYIFFAYMHYFNEKYFCNNFSVIKLCMVSIIVILVDFMYNIVKNLLEKGVKKLKKTLTPIIIIGIVIVIIGAMMIGPYNKLIGLDEDTDKALSNIDNQLQRRVDLIPNLVNTVKGYTKHEEDVFKQVSDARSKLAGANSPKEKAEANDEVNSSLSRLLAISEKYPDLKADKQFTGLRDELAGTENRIAVSRKDYNDSVNEYNQAIRHFPTTIVAKIFGFDKKEYFKADKGAEKAPKVDFGTDSSQ</sequence>
<reference evidence="7 8" key="1">
    <citation type="journal article" date="2009" name="Appl. Environ. Microbiol.">
        <title>Genome analysis of the meat starter culture bacterium Staphylococcus carnosus TM300.</title>
        <authorList>
            <person name="Rosenstein R."/>
            <person name="Nerz C."/>
            <person name="Biswas L."/>
            <person name="Resch A."/>
            <person name="Raddatz G."/>
            <person name="Schuster S.C."/>
            <person name="Goetz F."/>
        </authorList>
    </citation>
    <scope>NUCLEOTIDE SEQUENCE [LARGE SCALE GENOMIC DNA]</scope>
    <source>
        <strain evidence="7 8">TM300</strain>
    </source>
</reference>
<evidence type="ECO:0000256" key="1">
    <source>
        <dbReference type="ARBA" id="ARBA00004167"/>
    </source>
</evidence>
<keyword evidence="5 6" id="KW-0472">Membrane</keyword>
<organism evidence="7 8">
    <name type="scientific">Staphylococcus carnosus (strain TM300)</name>
    <dbReference type="NCBI Taxonomy" id="396513"/>
    <lineage>
        <taxon>Bacteria</taxon>
        <taxon>Bacillati</taxon>
        <taxon>Bacillota</taxon>
        <taxon>Bacilli</taxon>
        <taxon>Bacillales</taxon>
        <taxon>Staphylococcaceae</taxon>
        <taxon>Staphylococcus</taxon>
    </lineage>
</organism>
<dbReference type="Pfam" id="PF04011">
    <property type="entry name" value="LemA"/>
    <property type="match status" value="1"/>
</dbReference>
<evidence type="ECO:0000256" key="2">
    <source>
        <dbReference type="ARBA" id="ARBA00008854"/>
    </source>
</evidence>
<dbReference type="Proteomes" id="UP000000444">
    <property type="component" value="Chromosome"/>
</dbReference>
<dbReference type="SUPFAM" id="SSF140478">
    <property type="entry name" value="LemA-like"/>
    <property type="match status" value="1"/>
</dbReference>
<comment type="similarity">
    <text evidence="2">Belongs to the LemA family.</text>
</comment>
<gene>
    <name evidence="7" type="ordered locus">Sca_0442</name>
</gene>